<evidence type="ECO:0000313" key="2">
    <source>
        <dbReference type="EMBL" id="VDO91417.1"/>
    </source>
</evidence>
<sequence length="75" mass="8937">MKQLHHTTKKLAKKYSKPERLVKDKEGKQITEIEQQRTRWVEYFEKLLNRPAPINSPDIEETHTDFPIDDNSTTD</sequence>
<reference evidence="2 3" key="1">
    <citation type="submission" date="2018-11" db="EMBL/GenBank/DDBJ databases">
        <authorList>
            <consortium name="Pathogen Informatics"/>
        </authorList>
    </citation>
    <scope>NUCLEOTIDE SEQUENCE [LARGE SCALE GENOMIC DNA]</scope>
    <source>
        <strain evidence="2 3">Zambia</strain>
    </source>
</reference>
<evidence type="ECO:0000256" key="1">
    <source>
        <dbReference type="SAM" id="MobiDB-lite"/>
    </source>
</evidence>
<feature type="region of interest" description="Disordered" evidence="1">
    <location>
        <begin position="1"/>
        <end position="20"/>
    </location>
</feature>
<proteinExistence type="predicted"/>
<protein>
    <submittedName>
        <fullName evidence="2">Uncharacterized protein</fullName>
    </submittedName>
</protein>
<feature type="region of interest" description="Disordered" evidence="1">
    <location>
        <begin position="51"/>
        <end position="75"/>
    </location>
</feature>
<accession>A0A183M3R4</accession>
<dbReference type="AlphaFoldDB" id="A0A183M3R4"/>
<dbReference type="EMBL" id="UZAI01005643">
    <property type="protein sequence ID" value="VDO91417.1"/>
    <property type="molecule type" value="Genomic_DNA"/>
</dbReference>
<organism evidence="2 3">
    <name type="scientific">Schistosoma margrebowiei</name>
    <dbReference type="NCBI Taxonomy" id="48269"/>
    <lineage>
        <taxon>Eukaryota</taxon>
        <taxon>Metazoa</taxon>
        <taxon>Spiralia</taxon>
        <taxon>Lophotrochozoa</taxon>
        <taxon>Platyhelminthes</taxon>
        <taxon>Trematoda</taxon>
        <taxon>Digenea</taxon>
        <taxon>Strigeidida</taxon>
        <taxon>Schistosomatoidea</taxon>
        <taxon>Schistosomatidae</taxon>
        <taxon>Schistosoma</taxon>
    </lineage>
</organism>
<gene>
    <name evidence="2" type="ORF">SMRZ_LOCUS10689</name>
</gene>
<name>A0A183M3R4_9TREM</name>
<feature type="compositionally biased region" description="Basic residues" evidence="1">
    <location>
        <begin position="1"/>
        <end position="15"/>
    </location>
</feature>
<evidence type="ECO:0000313" key="3">
    <source>
        <dbReference type="Proteomes" id="UP000277204"/>
    </source>
</evidence>
<dbReference type="Proteomes" id="UP000277204">
    <property type="component" value="Unassembled WGS sequence"/>
</dbReference>
<keyword evidence="3" id="KW-1185">Reference proteome</keyword>